<dbReference type="InterPro" id="IPR041581">
    <property type="entry name" value="Glyoxalase_6"/>
</dbReference>
<dbReference type="InterPro" id="IPR037523">
    <property type="entry name" value="VOC_core"/>
</dbReference>
<comment type="caution">
    <text evidence="2">The sequence shown here is derived from an EMBL/GenBank/DDBJ whole genome shotgun (WGS) entry which is preliminary data.</text>
</comment>
<organism evidence="2 3">
    <name type="scientific">Nocardioides mangrovicus</name>
    <dbReference type="NCBI Taxonomy" id="2478913"/>
    <lineage>
        <taxon>Bacteria</taxon>
        <taxon>Bacillati</taxon>
        <taxon>Actinomycetota</taxon>
        <taxon>Actinomycetes</taxon>
        <taxon>Propionibacteriales</taxon>
        <taxon>Nocardioidaceae</taxon>
        <taxon>Nocardioides</taxon>
    </lineage>
</organism>
<sequence>MALHPEKSWFGVVLECADASELAHFYRRLLGWELFADAPDWATVAPSATGGLNLAFNGDPGYARPVWPRVDGEQQMQLHLDFQVEDLDEAVDHALACGATLASFQPQDDVRVLLDPAGHPFCVYLDSED</sequence>
<protein>
    <submittedName>
        <fullName evidence="2">VOC family protein</fullName>
    </submittedName>
</protein>
<accession>A0A3L8P8D6</accession>
<dbReference type="Proteomes" id="UP000281708">
    <property type="component" value="Unassembled WGS sequence"/>
</dbReference>
<dbReference type="PROSITE" id="PS51819">
    <property type="entry name" value="VOC"/>
    <property type="match status" value="1"/>
</dbReference>
<name>A0A3L8P8D6_9ACTN</name>
<dbReference type="InterPro" id="IPR029068">
    <property type="entry name" value="Glyas_Bleomycin-R_OHBP_Dase"/>
</dbReference>
<keyword evidence="3" id="KW-1185">Reference proteome</keyword>
<gene>
    <name evidence="2" type="ORF">D9V37_04230</name>
</gene>
<dbReference type="RefSeq" id="WP_121804813.1">
    <property type="nucleotide sequence ID" value="NZ_RDBE01000001.1"/>
</dbReference>
<dbReference type="CDD" id="cd06587">
    <property type="entry name" value="VOC"/>
    <property type="match status" value="1"/>
</dbReference>
<reference evidence="2 3" key="1">
    <citation type="submission" date="2018-10" db="EMBL/GenBank/DDBJ databases">
        <title>Marmoricola sp. 4Q3S-7 whole genome shotgun sequence.</title>
        <authorList>
            <person name="Li F."/>
        </authorList>
    </citation>
    <scope>NUCLEOTIDE SEQUENCE [LARGE SCALE GENOMIC DNA]</scope>
    <source>
        <strain evidence="2 3">4Q3S-7</strain>
    </source>
</reference>
<feature type="domain" description="VOC" evidence="1">
    <location>
        <begin position="8"/>
        <end position="129"/>
    </location>
</feature>
<evidence type="ECO:0000313" key="2">
    <source>
        <dbReference type="EMBL" id="RLV51133.1"/>
    </source>
</evidence>
<dbReference type="EMBL" id="RDBE01000001">
    <property type="protein sequence ID" value="RLV51133.1"/>
    <property type="molecule type" value="Genomic_DNA"/>
</dbReference>
<dbReference type="PANTHER" id="PTHR35908">
    <property type="entry name" value="HYPOTHETICAL FUSION PROTEIN"/>
    <property type="match status" value="1"/>
</dbReference>
<proteinExistence type="predicted"/>
<dbReference type="PANTHER" id="PTHR35908:SF1">
    <property type="entry name" value="CONSERVED PROTEIN"/>
    <property type="match status" value="1"/>
</dbReference>
<dbReference type="AlphaFoldDB" id="A0A3L8P8D6"/>
<dbReference type="Pfam" id="PF18029">
    <property type="entry name" value="Glyoxalase_6"/>
    <property type="match status" value="1"/>
</dbReference>
<dbReference type="SUPFAM" id="SSF54593">
    <property type="entry name" value="Glyoxalase/Bleomycin resistance protein/Dihydroxybiphenyl dioxygenase"/>
    <property type="match status" value="1"/>
</dbReference>
<evidence type="ECO:0000313" key="3">
    <source>
        <dbReference type="Proteomes" id="UP000281708"/>
    </source>
</evidence>
<dbReference type="OrthoDB" id="1645442at2"/>
<evidence type="ECO:0000259" key="1">
    <source>
        <dbReference type="PROSITE" id="PS51819"/>
    </source>
</evidence>
<dbReference type="Gene3D" id="3.10.180.10">
    <property type="entry name" value="2,3-Dihydroxybiphenyl 1,2-Dioxygenase, domain 1"/>
    <property type="match status" value="1"/>
</dbReference>